<gene>
    <name evidence="2" type="ORF">M378DRAFT_18012</name>
</gene>
<name>A0A0C2WGX8_AMAMK</name>
<dbReference type="InParanoid" id="A0A0C2WGX8"/>
<proteinExistence type="predicted"/>
<protein>
    <submittedName>
        <fullName evidence="2">Uncharacterized protein</fullName>
    </submittedName>
</protein>
<evidence type="ECO:0000256" key="1">
    <source>
        <dbReference type="SAM" id="MobiDB-lite"/>
    </source>
</evidence>
<feature type="region of interest" description="Disordered" evidence="1">
    <location>
        <begin position="1"/>
        <end position="82"/>
    </location>
</feature>
<feature type="compositionally biased region" description="Basic and acidic residues" evidence="1">
    <location>
        <begin position="34"/>
        <end position="57"/>
    </location>
</feature>
<keyword evidence="3" id="KW-1185">Reference proteome</keyword>
<accession>A0A0C2WGX8</accession>
<evidence type="ECO:0000313" key="2">
    <source>
        <dbReference type="EMBL" id="KIL55373.1"/>
    </source>
</evidence>
<dbReference type="Proteomes" id="UP000054549">
    <property type="component" value="Unassembled WGS sequence"/>
</dbReference>
<dbReference type="EMBL" id="KN818525">
    <property type="protein sequence ID" value="KIL55373.1"/>
    <property type="molecule type" value="Genomic_DNA"/>
</dbReference>
<sequence length="150" mass="17171">MPGSDRPVRPPTPGPSRPSSSRQRRPFDNSPYDHSTRQDGEAPIHDDADWYHPDSRQSSRQQQKPGFTQPVNFVPSYDAHDNRELSQRDQLFNPQVTAEGFDIINNNPIRRTTRAHKPRILDQNLYGPKTPAQIEADIQKGKDTVVNRSY</sequence>
<feature type="compositionally biased region" description="Polar residues" evidence="1">
    <location>
        <begin position="58"/>
        <end position="71"/>
    </location>
</feature>
<dbReference type="AlphaFoldDB" id="A0A0C2WGX8"/>
<dbReference type="HOGENOM" id="CLU_127750_0_0_1"/>
<reference evidence="2 3" key="1">
    <citation type="submission" date="2014-04" db="EMBL/GenBank/DDBJ databases">
        <title>Evolutionary Origins and Diversification of the Mycorrhizal Mutualists.</title>
        <authorList>
            <consortium name="DOE Joint Genome Institute"/>
            <consortium name="Mycorrhizal Genomics Consortium"/>
            <person name="Kohler A."/>
            <person name="Kuo A."/>
            <person name="Nagy L.G."/>
            <person name="Floudas D."/>
            <person name="Copeland A."/>
            <person name="Barry K.W."/>
            <person name="Cichocki N."/>
            <person name="Veneault-Fourrey C."/>
            <person name="LaButti K."/>
            <person name="Lindquist E.A."/>
            <person name="Lipzen A."/>
            <person name="Lundell T."/>
            <person name="Morin E."/>
            <person name="Murat C."/>
            <person name="Riley R."/>
            <person name="Ohm R."/>
            <person name="Sun H."/>
            <person name="Tunlid A."/>
            <person name="Henrissat B."/>
            <person name="Grigoriev I.V."/>
            <person name="Hibbett D.S."/>
            <person name="Martin F."/>
        </authorList>
    </citation>
    <scope>NUCLEOTIDE SEQUENCE [LARGE SCALE GENOMIC DNA]</scope>
    <source>
        <strain evidence="2 3">Koide BX008</strain>
    </source>
</reference>
<evidence type="ECO:0000313" key="3">
    <source>
        <dbReference type="Proteomes" id="UP000054549"/>
    </source>
</evidence>
<organism evidence="2 3">
    <name type="scientific">Amanita muscaria (strain Koide BX008)</name>
    <dbReference type="NCBI Taxonomy" id="946122"/>
    <lineage>
        <taxon>Eukaryota</taxon>
        <taxon>Fungi</taxon>
        <taxon>Dikarya</taxon>
        <taxon>Basidiomycota</taxon>
        <taxon>Agaricomycotina</taxon>
        <taxon>Agaricomycetes</taxon>
        <taxon>Agaricomycetidae</taxon>
        <taxon>Agaricales</taxon>
        <taxon>Pluteineae</taxon>
        <taxon>Amanitaceae</taxon>
        <taxon>Amanita</taxon>
    </lineage>
</organism>